<feature type="transmembrane region" description="Helical" evidence="2">
    <location>
        <begin position="201"/>
        <end position="222"/>
    </location>
</feature>
<feature type="transmembrane region" description="Helical" evidence="2">
    <location>
        <begin position="141"/>
        <end position="159"/>
    </location>
</feature>
<sequence>MIAHVYIGPLILWSILSTGIVYGITKSALYRSPIVYAALLPAVFGLLTTIMNTVVYSAHSLYTFVEKQVAVNIFKCLYASLAALPGLIAYQRISRQKEKTSGRWAVYLGFIYVFIVTVAGIVFACINNYDVPKSDSLRQFITRGNYGVIGVFALLLKIYGKRLPEKAKITLLMYTLFYMISEIFYSVAYDAHYFMFDPISVALVQCPMFACVVVSVLYGHIWSMDKPLDDEKDESESELEFEDEDDDNENDNIEASDVTDNFLQV</sequence>
<keyword evidence="2" id="KW-1133">Transmembrane helix</keyword>
<name>A0A8H7RPP0_9FUNG</name>
<evidence type="ECO:0000313" key="3">
    <source>
        <dbReference type="EMBL" id="KAG2214405.1"/>
    </source>
</evidence>
<comment type="caution">
    <text evidence="3">The sequence shown here is derived from an EMBL/GenBank/DDBJ whole genome shotgun (WGS) entry which is preliminary data.</text>
</comment>
<organism evidence="3 4">
    <name type="scientific">Mucor saturninus</name>
    <dbReference type="NCBI Taxonomy" id="64648"/>
    <lineage>
        <taxon>Eukaryota</taxon>
        <taxon>Fungi</taxon>
        <taxon>Fungi incertae sedis</taxon>
        <taxon>Mucoromycota</taxon>
        <taxon>Mucoromycotina</taxon>
        <taxon>Mucoromycetes</taxon>
        <taxon>Mucorales</taxon>
        <taxon>Mucorineae</taxon>
        <taxon>Mucoraceae</taxon>
        <taxon>Mucor</taxon>
    </lineage>
</organism>
<accession>A0A8H7RPP0</accession>
<reference evidence="3" key="1">
    <citation type="submission" date="2020-12" db="EMBL/GenBank/DDBJ databases">
        <title>Metabolic potential, ecology and presence of endohyphal bacteria is reflected in genomic diversity of Mucoromycotina.</title>
        <authorList>
            <person name="Muszewska A."/>
            <person name="Okrasinska A."/>
            <person name="Steczkiewicz K."/>
            <person name="Drgas O."/>
            <person name="Orlowska M."/>
            <person name="Perlinska-Lenart U."/>
            <person name="Aleksandrzak-Piekarczyk T."/>
            <person name="Szatraj K."/>
            <person name="Zielenkiewicz U."/>
            <person name="Pilsyk S."/>
            <person name="Malc E."/>
            <person name="Mieczkowski P."/>
            <person name="Kruszewska J.S."/>
            <person name="Biernat P."/>
            <person name="Pawlowska J."/>
        </authorList>
    </citation>
    <scope>NUCLEOTIDE SEQUENCE</scope>
    <source>
        <strain evidence="3">WA0000017839</strain>
    </source>
</reference>
<feature type="region of interest" description="Disordered" evidence="1">
    <location>
        <begin position="227"/>
        <end position="265"/>
    </location>
</feature>
<feature type="transmembrane region" description="Helical" evidence="2">
    <location>
        <begin position="6"/>
        <end position="24"/>
    </location>
</feature>
<gene>
    <name evidence="3" type="ORF">INT47_000961</name>
</gene>
<keyword evidence="2" id="KW-0472">Membrane</keyword>
<feature type="transmembrane region" description="Helical" evidence="2">
    <location>
        <begin position="171"/>
        <end position="189"/>
    </location>
</feature>
<keyword evidence="4" id="KW-1185">Reference proteome</keyword>
<evidence type="ECO:0000256" key="2">
    <source>
        <dbReference type="SAM" id="Phobius"/>
    </source>
</evidence>
<protein>
    <submittedName>
        <fullName evidence="3">Uncharacterized protein</fullName>
    </submittedName>
</protein>
<dbReference type="EMBL" id="JAEPRD010000001">
    <property type="protein sequence ID" value="KAG2214405.1"/>
    <property type="molecule type" value="Genomic_DNA"/>
</dbReference>
<evidence type="ECO:0000256" key="1">
    <source>
        <dbReference type="SAM" id="MobiDB-lite"/>
    </source>
</evidence>
<keyword evidence="2" id="KW-0812">Transmembrane</keyword>
<feature type="transmembrane region" description="Helical" evidence="2">
    <location>
        <begin position="105"/>
        <end position="129"/>
    </location>
</feature>
<feature type="compositionally biased region" description="Acidic residues" evidence="1">
    <location>
        <begin position="228"/>
        <end position="254"/>
    </location>
</feature>
<dbReference type="Proteomes" id="UP000603453">
    <property type="component" value="Unassembled WGS sequence"/>
</dbReference>
<feature type="transmembrane region" description="Helical" evidence="2">
    <location>
        <begin position="36"/>
        <end position="58"/>
    </location>
</feature>
<dbReference type="AlphaFoldDB" id="A0A8H7RPP0"/>
<feature type="transmembrane region" description="Helical" evidence="2">
    <location>
        <begin position="70"/>
        <end position="93"/>
    </location>
</feature>
<evidence type="ECO:0000313" key="4">
    <source>
        <dbReference type="Proteomes" id="UP000603453"/>
    </source>
</evidence>
<proteinExistence type="predicted"/>